<reference evidence="6 7" key="1">
    <citation type="submission" date="2016-07" db="EMBL/GenBank/DDBJ databases">
        <title>Pervasive Adenine N6-methylation of Active Genes in Fungi.</title>
        <authorList>
            <consortium name="DOE Joint Genome Institute"/>
            <person name="Mondo S.J."/>
            <person name="Dannebaum R.O."/>
            <person name="Kuo R.C."/>
            <person name="Labutti K."/>
            <person name="Haridas S."/>
            <person name="Kuo A."/>
            <person name="Salamov A."/>
            <person name="Ahrendt S.R."/>
            <person name="Lipzen A."/>
            <person name="Sullivan W."/>
            <person name="Andreopoulos W.B."/>
            <person name="Clum A."/>
            <person name="Lindquist E."/>
            <person name="Daum C."/>
            <person name="Ramamoorthy G.K."/>
            <person name="Gryganskyi A."/>
            <person name="Culley D."/>
            <person name="Magnuson J.K."/>
            <person name="James T.Y."/>
            <person name="O'Malley M.A."/>
            <person name="Stajich J.E."/>
            <person name="Spatafora J.W."/>
            <person name="Visel A."/>
            <person name="Grigoriev I.V."/>
        </authorList>
    </citation>
    <scope>NUCLEOTIDE SEQUENCE [LARGE SCALE GENOMIC DNA]</scope>
    <source>
        <strain evidence="6 7">NRRL 3301</strain>
    </source>
</reference>
<feature type="region of interest" description="Disordered" evidence="4">
    <location>
        <begin position="1"/>
        <end position="42"/>
    </location>
</feature>
<feature type="compositionally biased region" description="Polar residues" evidence="4">
    <location>
        <begin position="32"/>
        <end position="41"/>
    </location>
</feature>
<dbReference type="AlphaFoldDB" id="A0A1X2GJX8"/>
<dbReference type="Pfam" id="PF08241">
    <property type="entry name" value="Methyltransf_11"/>
    <property type="match status" value="1"/>
</dbReference>
<organism evidence="6 7">
    <name type="scientific">Hesseltinella vesiculosa</name>
    <dbReference type="NCBI Taxonomy" id="101127"/>
    <lineage>
        <taxon>Eukaryota</taxon>
        <taxon>Fungi</taxon>
        <taxon>Fungi incertae sedis</taxon>
        <taxon>Mucoromycota</taxon>
        <taxon>Mucoromycotina</taxon>
        <taxon>Mucoromycetes</taxon>
        <taxon>Mucorales</taxon>
        <taxon>Cunninghamellaceae</taxon>
        <taxon>Hesseltinella</taxon>
    </lineage>
</organism>
<evidence type="ECO:0000256" key="3">
    <source>
        <dbReference type="ARBA" id="ARBA00022691"/>
    </source>
</evidence>
<keyword evidence="7" id="KW-1185">Reference proteome</keyword>
<gene>
    <name evidence="6" type="ORF">DM01DRAFT_1389080</name>
</gene>
<evidence type="ECO:0000256" key="1">
    <source>
        <dbReference type="ARBA" id="ARBA00022603"/>
    </source>
</evidence>
<evidence type="ECO:0000256" key="2">
    <source>
        <dbReference type="ARBA" id="ARBA00022679"/>
    </source>
</evidence>
<proteinExistence type="predicted"/>
<feature type="region of interest" description="Disordered" evidence="4">
    <location>
        <begin position="75"/>
        <end position="101"/>
    </location>
</feature>
<dbReference type="STRING" id="101127.A0A1X2GJX8"/>
<dbReference type="InterPro" id="IPR029063">
    <property type="entry name" value="SAM-dependent_MTases_sf"/>
</dbReference>
<dbReference type="OrthoDB" id="2013972at2759"/>
<evidence type="ECO:0000259" key="5">
    <source>
        <dbReference type="Pfam" id="PF08241"/>
    </source>
</evidence>
<dbReference type="GO" id="GO:0008757">
    <property type="term" value="F:S-adenosylmethionine-dependent methyltransferase activity"/>
    <property type="evidence" value="ECO:0007669"/>
    <property type="project" value="InterPro"/>
</dbReference>
<keyword evidence="1" id="KW-0489">Methyltransferase</keyword>
<dbReference type="InterPro" id="IPR013216">
    <property type="entry name" value="Methyltransf_11"/>
</dbReference>
<dbReference type="CDD" id="cd02440">
    <property type="entry name" value="AdoMet_MTases"/>
    <property type="match status" value="1"/>
</dbReference>
<dbReference type="SUPFAM" id="SSF53335">
    <property type="entry name" value="S-adenosyl-L-methionine-dependent methyltransferases"/>
    <property type="match status" value="1"/>
</dbReference>
<accession>A0A1X2GJX8</accession>
<feature type="domain" description="Methyltransferase type 11" evidence="5">
    <location>
        <begin position="172"/>
        <end position="221"/>
    </location>
</feature>
<dbReference type="Proteomes" id="UP000242146">
    <property type="component" value="Unassembled WGS sequence"/>
</dbReference>
<keyword evidence="2" id="KW-0808">Transferase</keyword>
<dbReference type="Gene3D" id="3.40.50.150">
    <property type="entry name" value="Vaccinia Virus protein VP39"/>
    <property type="match status" value="1"/>
</dbReference>
<name>A0A1X2GJX8_9FUNG</name>
<dbReference type="PROSITE" id="PS01184">
    <property type="entry name" value="UBIE_2"/>
    <property type="match status" value="1"/>
</dbReference>
<keyword evidence="3" id="KW-0949">S-adenosyl-L-methionine</keyword>
<comment type="caution">
    <text evidence="6">The sequence shown here is derived from an EMBL/GenBank/DDBJ whole genome shotgun (WGS) entry which is preliminary data.</text>
</comment>
<protein>
    <recommendedName>
        <fullName evidence="5">Methyltransferase type 11 domain-containing protein</fullName>
    </recommendedName>
</protein>
<dbReference type="InterPro" id="IPR023576">
    <property type="entry name" value="UbiE/COQ5_MeTrFase_CS"/>
</dbReference>
<evidence type="ECO:0000313" key="7">
    <source>
        <dbReference type="Proteomes" id="UP000242146"/>
    </source>
</evidence>
<evidence type="ECO:0000313" key="6">
    <source>
        <dbReference type="EMBL" id="ORX55566.1"/>
    </source>
</evidence>
<dbReference type="EMBL" id="MCGT01000011">
    <property type="protein sequence ID" value="ORX55566.1"/>
    <property type="molecule type" value="Genomic_DNA"/>
</dbReference>
<feature type="compositionally biased region" description="Basic residues" evidence="4">
    <location>
        <begin position="7"/>
        <end position="22"/>
    </location>
</feature>
<dbReference type="GO" id="GO:0032259">
    <property type="term" value="P:methylation"/>
    <property type="evidence" value="ECO:0007669"/>
    <property type="project" value="UniProtKB-KW"/>
</dbReference>
<sequence length="357" mass="40491">MGSALSKSKRRSSWPQRKKKSHQRLEPDQGASAPSGTQLLFNQKHRDLSGAMIQFPPVLDQDDQSFTEWYGQRNDALTTTPCDPSADVSRGPGEPSPSNDEVKRFSDGVPLLNHIFIKGIFFTPDSCHKEGDRQQRQDFPSCKVVGIECSELEFSRITSGPSNYSFVRVDNNTNATGLEQFDDNTVDFISFRNAWMTVQPLSHWIIVLKEIFRVLKPGGYIEAMERGRTFHSTGPKFAELFQIAAACLSHATDGKDINLHMHDFLQDVGFDSVNWVEYCCPIGEWSTTKDGKELGYLQMDLSFRRFVALADPIERFCSVEKEKLLDIIAASMEECEKFKSFMTWNYFCGRKPLTPIP</sequence>
<evidence type="ECO:0000256" key="4">
    <source>
        <dbReference type="SAM" id="MobiDB-lite"/>
    </source>
</evidence>